<proteinExistence type="predicted"/>
<dbReference type="Pfam" id="PF10910">
    <property type="entry name" value="Phage_gene29"/>
    <property type="match status" value="1"/>
</dbReference>
<keyword evidence="2" id="KW-1185">Reference proteome</keyword>
<evidence type="ECO:0000313" key="2">
    <source>
        <dbReference type="Proteomes" id="UP001160334"/>
    </source>
</evidence>
<organism evidence="1 2">
    <name type="scientific">Prescottella agglutinans</name>
    <dbReference type="NCBI Taxonomy" id="1644129"/>
    <lineage>
        <taxon>Bacteria</taxon>
        <taxon>Bacillati</taxon>
        <taxon>Actinomycetota</taxon>
        <taxon>Actinomycetes</taxon>
        <taxon>Mycobacteriales</taxon>
        <taxon>Nocardiaceae</taxon>
        <taxon>Prescottella</taxon>
    </lineage>
</organism>
<evidence type="ECO:0000313" key="1">
    <source>
        <dbReference type="EMBL" id="MDH6279335.1"/>
    </source>
</evidence>
<name>A0ABT6M5Z2_9NOCA</name>
<sequence length="178" mass="20130">MSIPTRESCDPDDPRDAFKWAFVSLPFAPNQTFSPPPMISPEWSQHLWDLGFRHHPELQVKKFVPPHRGPQHPLNATARWADLDEPDLDPVVIPDVSAYTPNEQVVIAEQLYETGLLKAPEPEIDKAEVASTFNPADHSPSTVNGYLMAASDAEQRRVISLEMTGKARDQILRKWRDI</sequence>
<comment type="caution">
    <text evidence="1">The sequence shown here is derived from an EMBL/GenBank/DDBJ whole genome shotgun (WGS) entry which is preliminary data.</text>
</comment>
<reference evidence="1 2" key="1">
    <citation type="submission" date="2023-04" db="EMBL/GenBank/DDBJ databases">
        <title>Forest soil microbial communities from Buena Vista Peninsula, Colon Province, Panama.</title>
        <authorList>
            <person name="Bouskill N."/>
        </authorList>
    </citation>
    <scope>NUCLEOTIDE SEQUENCE [LARGE SCALE GENOMIC DNA]</scope>
    <source>
        <strain evidence="1 2">CFH S0262</strain>
    </source>
</reference>
<dbReference type="Proteomes" id="UP001160334">
    <property type="component" value="Unassembled WGS sequence"/>
</dbReference>
<protein>
    <submittedName>
        <fullName evidence="1">Uncharacterized protein</fullName>
    </submittedName>
</protein>
<accession>A0ABT6M5Z2</accession>
<dbReference type="RefSeq" id="WP_280758703.1">
    <property type="nucleotide sequence ID" value="NZ_JARXVC010000001.1"/>
</dbReference>
<dbReference type="InterPro" id="IPR021226">
    <property type="entry name" value="Phage_gene29"/>
</dbReference>
<gene>
    <name evidence="1" type="ORF">M2280_000540</name>
</gene>
<dbReference type="EMBL" id="JARXVC010000001">
    <property type="protein sequence ID" value="MDH6279335.1"/>
    <property type="molecule type" value="Genomic_DNA"/>
</dbReference>